<dbReference type="GO" id="GO:0033072">
    <property type="term" value="P:vancomycin biosynthetic process"/>
    <property type="evidence" value="ECO:0007669"/>
    <property type="project" value="UniProtKB-ARBA"/>
</dbReference>
<dbReference type="AlphaFoldDB" id="A0A1X0FJL8"/>
<dbReference type="InterPro" id="IPR004276">
    <property type="entry name" value="GlycoTrans_28_N"/>
</dbReference>
<dbReference type="EMBL" id="MVHW01000027">
    <property type="protein sequence ID" value="ORB01933.1"/>
    <property type="molecule type" value="Genomic_DNA"/>
</dbReference>
<dbReference type="GO" id="GO:0005975">
    <property type="term" value="P:carbohydrate metabolic process"/>
    <property type="evidence" value="ECO:0007669"/>
    <property type="project" value="InterPro"/>
</dbReference>
<dbReference type="Pfam" id="PF06722">
    <property type="entry name" value="EryCIII-like_C"/>
    <property type="match status" value="1"/>
</dbReference>
<organism evidence="4 5">
    <name type="scientific">Mycobacterium mantenii</name>
    <dbReference type="NCBI Taxonomy" id="560555"/>
    <lineage>
        <taxon>Bacteria</taxon>
        <taxon>Bacillati</taxon>
        <taxon>Actinomycetota</taxon>
        <taxon>Actinomycetes</taxon>
        <taxon>Mycobacteriales</taxon>
        <taxon>Mycobacteriaceae</taxon>
        <taxon>Mycobacterium</taxon>
        <taxon>Mycobacterium avium complex (MAC)</taxon>
    </lineage>
</organism>
<evidence type="ECO:0000313" key="3">
    <source>
        <dbReference type="EMBL" id="BBY36610.1"/>
    </source>
</evidence>
<dbReference type="FunFam" id="3.40.50.2000:FF:000009">
    <property type="entry name" value="Sterol 3-beta-glucosyltransferase UGT80A2"/>
    <property type="match status" value="1"/>
</dbReference>
<reference evidence="3 6" key="2">
    <citation type="journal article" date="2019" name="Emerg. Microbes Infect.">
        <title>Comprehensive subspecies identification of 175 nontuberculous mycobacteria species based on 7547 genomic profiles.</title>
        <authorList>
            <person name="Matsumoto Y."/>
            <person name="Kinjo T."/>
            <person name="Motooka D."/>
            <person name="Nabeya D."/>
            <person name="Jung N."/>
            <person name="Uechi K."/>
            <person name="Horii T."/>
            <person name="Iida T."/>
            <person name="Fujita J."/>
            <person name="Nakamura S."/>
        </authorList>
    </citation>
    <scope>NUCLEOTIDE SEQUENCE [LARGE SCALE GENOMIC DNA]</scope>
    <source>
        <strain evidence="3 6">JCM 18113</strain>
    </source>
</reference>
<dbReference type="Pfam" id="PF03033">
    <property type="entry name" value="Glyco_transf_28"/>
    <property type="match status" value="1"/>
</dbReference>
<keyword evidence="6" id="KW-1185">Reference proteome</keyword>
<evidence type="ECO:0000259" key="1">
    <source>
        <dbReference type="Pfam" id="PF03033"/>
    </source>
</evidence>
<dbReference type="RefSeq" id="WP_083097526.1">
    <property type="nucleotide sequence ID" value="NZ_AP022590.1"/>
</dbReference>
<protein>
    <submittedName>
        <fullName evidence="4">Glycosyl transferase family 1</fullName>
    </submittedName>
    <submittedName>
        <fullName evidence="3">Glycosyltransferase</fullName>
    </submittedName>
</protein>
<proteinExistence type="predicted"/>
<dbReference type="STRING" id="560555.BST30_20445"/>
<evidence type="ECO:0000259" key="2">
    <source>
        <dbReference type="Pfam" id="PF06722"/>
    </source>
</evidence>
<dbReference type="PANTHER" id="PTHR48050:SF13">
    <property type="entry name" value="STEROL 3-BETA-GLUCOSYLTRANSFERASE UGT80A2"/>
    <property type="match status" value="1"/>
</dbReference>
<reference evidence="4 5" key="1">
    <citation type="submission" date="2017-02" db="EMBL/GenBank/DDBJ databases">
        <title>The new phylogeny of genus Mycobacterium.</title>
        <authorList>
            <person name="Tortoli E."/>
            <person name="Trovato A."/>
            <person name="Cirillo D.M."/>
        </authorList>
    </citation>
    <scope>NUCLEOTIDE SEQUENCE [LARGE SCALE GENOMIC DNA]</scope>
    <source>
        <strain evidence="4 5">DSM 45255</strain>
    </source>
</reference>
<name>A0A1X0FJL8_MYCNT</name>
<dbReference type="Proteomes" id="UP000465812">
    <property type="component" value="Chromosome"/>
</dbReference>
<dbReference type="EMBL" id="AP022590">
    <property type="protein sequence ID" value="BBY36610.1"/>
    <property type="molecule type" value="Genomic_DNA"/>
</dbReference>
<dbReference type="PANTHER" id="PTHR48050">
    <property type="entry name" value="STEROL 3-BETA-GLUCOSYLTRANSFERASE"/>
    <property type="match status" value="1"/>
</dbReference>
<dbReference type="GO" id="GO:0008194">
    <property type="term" value="F:UDP-glycosyltransferase activity"/>
    <property type="evidence" value="ECO:0007669"/>
    <property type="project" value="InterPro"/>
</dbReference>
<dbReference type="GO" id="GO:0016758">
    <property type="term" value="F:hexosyltransferase activity"/>
    <property type="evidence" value="ECO:0007669"/>
    <property type="project" value="InterPro"/>
</dbReference>
<dbReference type="Gene3D" id="3.40.50.2000">
    <property type="entry name" value="Glycogen Phosphorylase B"/>
    <property type="match status" value="2"/>
</dbReference>
<dbReference type="CDD" id="cd03784">
    <property type="entry name" value="GT1_Gtf-like"/>
    <property type="match status" value="1"/>
</dbReference>
<feature type="domain" description="Glycosyltransferase family 28 N-terminal" evidence="1">
    <location>
        <begin position="4"/>
        <end position="74"/>
    </location>
</feature>
<evidence type="ECO:0000313" key="4">
    <source>
        <dbReference type="EMBL" id="ORB01933.1"/>
    </source>
</evidence>
<dbReference type="InterPro" id="IPR002213">
    <property type="entry name" value="UDP_glucos_trans"/>
</dbReference>
<sequence>MKFAVASYGTRGDIEPCLTIGRELMRRGHSVRMAVPPNLVELAESAGLPAIGYGPDMHDFWSDEFIRDFWKNFRKGPISLMREAWEPVLRNWQEMSAALMSVGAGADLLFTGQLYQDLAINVADYYDIPMATLHYIPMRPNGELLPRVPAPLVRTGMSIYDWMCWRMNKKAEDRQRRELGLATATVASPRRIAERGSLEIQAYDDVCFPGLADEWKKKWGSQRPFVGSLTMELTTDCDDEVLAWIAQGTPPICFGFGSMPVAETPADTVRMIGAACAELGERALICSGWSDFTDVPQLEHVKVVGVVNYTKIFPSCRAVVHHGGSGTTAAGLRAGVPTLILWTAGDQPMWGSHVKHLKVGTSRRFAASTPETLVSDLRKILAPEYLTRARELSTRMSKPAESAGHAVDLLEEFARAGRCVPGFPAERSR</sequence>
<dbReference type="InterPro" id="IPR050426">
    <property type="entry name" value="Glycosyltransferase_28"/>
</dbReference>
<reference evidence="3" key="3">
    <citation type="submission" date="2020-02" db="EMBL/GenBank/DDBJ databases">
        <authorList>
            <person name="Matsumoto Y."/>
            <person name="Kinjo T."/>
            <person name="Motooka D."/>
            <person name="Nabeya D."/>
            <person name="Jung N."/>
            <person name="Uechi K."/>
            <person name="Horii T."/>
            <person name="Iida T."/>
            <person name="Fujita J."/>
            <person name="Nakamura S."/>
        </authorList>
    </citation>
    <scope>NUCLEOTIDE SEQUENCE</scope>
    <source>
        <strain evidence="3">JCM 18113</strain>
    </source>
</reference>
<keyword evidence="4" id="KW-0808">Transferase</keyword>
<accession>A0A1X0FJL8</accession>
<evidence type="ECO:0000313" key="5">
    <source>
        <dbReference type="Proteomes" id="UP000192760"/>
    </source>
</evidence>
<evidence type="ECO:0000313" key="6">
    <source>
        <dbReference type="Proteomes" id="UP000465812"/>
    </source>
</evidence>
<gene>
    <name evidence="4" type="ORF">BST30_20445</name>
    <name evidence="3" type="ORF">MMAN_07440</name>
</gene>
<feature type="domain" description="Erythromycin biosynthesis protein CIII-like C-terminal" evidence="2">
    <location>
        <begin position="292"/>
        <end position="396"/>
    </location>
</feature>
<dbReference type="InterPro" id="IPR010610">
    <property type="entry name" value="EryCIII-like_C"/>
</dbReference>
<dbReference type="Proteomes" id="UP000192760">
    <property type="component" value="Unassembled WGS sequence"/>
</dbReference>
<dbReference type="SUPFAM" id="SSF53756">
    <property type="entry name" value="UDP-Glycosyltransferase/glycogen phosphorylase"/>
    <property type="match status" value="1"/>
</dbReference>